<reference evidence="4" key="1">
    <citation type="submission" date="2018-05" db="EMBL/GenBank/DDBJ databases">
        <title>Draft genome of Mucuna pruriens seed.</title>
        <authorList>
            <person name="Nnadi N.E."/>
            <person name="Vos R."/>
            <person name="Hasami M.H."/>
            <person name="Devisetty U.K."/>
            <person name="Aguiy J.C."/>
        </authorList>
    </citation>
    <scope>NUCLEOTIDE SEQUENCE [LARGE SCALE GENOMIC DNA]</scope>
    <source>
        <strain evidence="4">JCA_2017</strain>
    </source>
</reference>
<dbReference type="InterPro" id="IPR000477">
    <property type="entry name" value="RT_dom"/>
</dbReference>
<dbReference type="Proteomes" id="UP000257109">
    <property type="component" value="Unassembled WGS sequence"/>
</dbReference>
<dbReference type="PANTHER" id="PTHR37984:SF5">
    <property type="entry name" value="PROTEIN NYNRIN-LIKE"/>
    <property type="match status" value="1"/>
</dbReference>
<gene>
    <name evidence="4" type="primary">pol</name>
    <name evidence="4" type="ORF">CR513_41377</name>
</gene>
<comment type="caution">
    <text evidence="4">The sequence shown here is derived from an EMBL/GenBank/DDBJ whole genome shotgun (WGS) entry which is preliminary data.</text>
</comment>
<dbReference type="EMBL" id="QJKJ01008890">
    <property type="protein sequence ID" value="RDX78360.1"/>
    <property type="molecule type" value="Genomic_DNA"/>
</dbReference>
<feature type="domain" description="Reverse transcriptase" evidence="2">
    <location>
        <begin position="45"/>
        <end position="115"/>
    </location>
</feature>
<evidence type="ECO:0000259" key="3">
    <source>
        <dbReference type="Pfam" id="PF17919"/>
    </source>
</evidence>
<dbReference type="OrthoDB" id="1936626at2759"/>
<sequence length="260" mass="29489">SVCTQPRPSRTVSIETDSVQSLLRATRPLPRRRVKRLKNAHHQATYQRLMDKIFKGILGEDVEVYVDDMVARSRCMKEHCGALGRIFGVLREHQLRLNPNKCSFGVRAGKFLGFMLTERGIEANPEKCQAITNVKSPKSIKESAEMSTPLFATLKKGRKFTWTKECEEAFLRMKAMMATPPVLTRPKPGMLLCLYISISDNAVSSVMIQEEKGEQRQVYFTSKVLQGPERRYQKIEKAALAVVKASRCLCPCFQTFSIIV</sequence>
<dbReference type="InterPro" id="IPR043128">
    <property type="entry name" value="Rev_trsase/Diguanyl_cyclase"/>
</dbReference>
<dbReference type="CDD" id="cd01647">
    <property type="entry name" value="RT_LTR"/>
    <property type="match status" value="1"/>
</dbReference>
<dbReference type="AlphaFoldDB" id="A0A371FJE8"/>
<feature type="non-terminal residue" evidence="4">
    <location>
        <position position="1"/>
    </location>
</feature>
<dbReference type="InterPro" id="IPR050951">
    <property type="entry name" value="Retrovirus_Pol_polyprotein"/>
</dbReference>
<dbReference type="Pfam" id="PF00078">
    <property type="entry name" value="RVT_1"/>
    <property type="match status" value="1"/>
</dbReference>
<evidence type="ECO:0000256" key="1">
    <source>
        <dbReference type="ARBA" id="ARBA00023268"/>
    </source>
</evidence>
<dbReference type="InterPro" id="IPR043502">
    <property type="entry name" value="DNA/RNA_pol_sf"/>
</dbReference>
<feature type="domain" description="Reverse transcriptase/retrotransposon-derived protein RNase H-like" evidence="3">
    <location>
        <begin position="162"/>
        <end position="254"/>
    </location>
</feature>
<dbReference type="GO" id="GO:0003824">
    <property type="term" value="F:catalytic activity"/>
    <property type="evidence" value="ECO:0007669"/>
    <property type="project" value="UniProtKB-KW"/>
</dbReference>
<dbReference type="Gene3D" id="3.30.70.270">
    <property type="match status" value="2"/>
</dbReference>
<protein>
    <submittedName>
        <fullName evidence="4">Retrovirus-related Pol polyprotein from transposon 17.6</fullName>
    </submittedName>
</protein>
<feature type="non-terminal residue" evidence="4">
    <location>
        <position position="260"/>
    </location>
</feature>
<evidence type="ECO:0000313" key="5">
    <source>
        <dbReference type="Proteomes" id="UP000257109"/>
    </source>
</evidence>
<keyword evidence="5" id="KW-1185">Reference proteome</keyword>
<evidence type="ECO:0000259" key="2">
    <source>
        <dbReference type="Pfam" id="PF00078"/>
    </source>
</evidence>
<proteinExistence type="predicted"/>
<organism evidence="4 5">
    <name type="scientific">Mucuna pruriens</name>
    <name type="common">Velvet bean</name>
    <name type="synonym">Dolichos pruriens</name>
    <dbReference type="NCBI Taxonomy" id="157652"/>
    <lineage>
        <taxon>Eukaryota</taxon>
        <taxon>Viridiplantae</taxon>
        <taxon>Streptophyta</taxon>
        <taxon>Embryophyta</taxon>
        <taxon>Tracheophyta</taxon>
        <taxon>Spermatophyta</taxon>
        <taxon>Magnoliopsida</taxon>
        <taxon>eudicotyledons</taxon>
        <taxon>Gunneridae</taxon>
        <taxon>Pentapetalae</taxon>
        <taxon>rosids</taxon>
        <taxon>fabids</taxon>
        <taxon>Fabales</taxon>
        <taxon>Fabaceae</taxon>
        <taxon>Papilionoideae</taxon>
        <taxon>50 kb inversion clade</taxon>
        <taxon>NPAAA clade</taxon>
        <taxon>indigoferoid/millettioid clade</taxon>
        <taxon>Phaseoleae</taxon>
        <taxon>Mucuna</taxon>
    </lineage>
</organism>
<evidence type="ECO:0000313" key="4">
    <source>
        <dbReference type="EMBL" id="RDX78360.1"/>
    </source>
</evidence>
<dbReference type="InterPro" id="IPR041577">
    <property type="entry name" value="RT_RNaseH_2"/>
</dbReference>
<accession>A0A371FJE8</accession>
<keyword evidence="1" id="KW-0511">Multifunctional enzyme</keyword>
<dbReference type="PANTHER" id="PTHR37984">
    <property type="entry name" value="PROTEIN CBG26694"/>
    <property type="match status" value="1"/>
</dbReference>
<name>A0A371FJE8_MUCPR</name>
<dbReference type="SUPFAM" id="SSF56672">
    <property type="entry name" value="DNA/RNA polymerases"/>
    <property type="match status" value="1"/>
</dbReference>
<dbReference type="Pfam" id="PF17919">
    <property type="entry name" value="RT_RNaseH_2"/>
    <property type="match status" value="1"/>
</dbReference>